<organism evidence="8 9">
    <name type="scientific">Paenibacillus silagei</name>
    <dbReference type="NCBI Taxonomy" id="1670801"/>
    <lineage>
        <taxon>Bacteria</taxon>
        <taxon>Bacillati</taxon>
        <taxon>Bacillota</taxon>
        <taxon>Bacilli</taxon>
        <taxon>Bacillales</taxon>
        <taxon>Paenibacillaceae</taxon>
        <taxon>Paenibacillus</taxon>
    </lineage>
</organism>
<keyword evidence="3" id="KW-1003">Cell membrane</keyword>
<evidence type="ECO:0000313" key="9">
    <source>
        <dbReference type="Proteomes" id="UP000773462"/>
    </source>
</evidence>
<dbReference type="InterPro" id="IPR011701">
    <property type="entry name" value="MFS"/>
</dbReference>
<accession>A0ABS4NT24</accession>
<keyword evidence="4 7" id="KW-0812">Transmembrane</keyword>
<feature type="transmembrane region" description="Helical" evidence="7">
    <location>
        <begin position="343"/>
        <end position="363"/>
    </location>
</feature>
<feature type="transmembrane region" description="Helical" evidence="7">
    <location>
        <begin position="167"/>
        <end position="187"/>
    </location>
</feature>
<feature type="transmembrane region" description="Helical" evidence="7">
    <location>
        <begin position="284"/>
        <end position="303"/>
    </location>
</feature>
<dbReference type="SUPFAM" id="SSF103473">
    <property type="entry name" value="MFS general substrate transporter"/>
    <property type="match status" value="1"/>
</dbReference>
<feature type="transmembrane region" description="Helical" evidence="7">
    <location>
        <begin position="220"/>
        <end position="241"/>
    </location>
</feature>
<keyword evidence="2" id="KW-0813">Transport</keyword>
<gene>
    <name evidence="8" type="ORF">J2Z70_003365</name>
</gene>
<dbReference type="InterPro" id="IPR050171">
    <property type="entry name" value="MFS_Transporters"/>
</dbReference>
<keyword evidence="5 7" id="KW-1133">Transmembrane helix</keyword>
<feature type="transmembrane region" description="Helical" evidence="7">
    <location>
        <begin position="375"/>
        <end position="396"/>
    </location>
</feature>
<dbReference type="InterPro" id="IPR036259">
    <property type="entry name" value="MFS_trans_sf"/>
</dbReference>
<evidence type="ECO:0000256" key="3">
    <source>
        <dbReference type="ARBA" id="ARBA00022475"/>
    </source>
</evidence>
<evidence type="ECO:0000256" key="5">
    <source>
        <dbReference type="ARBA" id="ARBA00022989"/>
    </source>
</evidence>
<dbReference type="Gene3D" id="1.20.1250.20">
    <property type="entry name" value="MFS general substrate transporter like domains"/>
    <property type="match status" value="1"/>
</dbReference>
<dbReference type="PANTHER" id="PTHR23517:SF2">
    <property type="entry name" value="MULTIDRUG RESISTANCE PROTEIN MDTH"/>
    <property type="match status" value="1"/>
</dbReference>
<protein>
    <submittedName>
        <fullName evidence="8">MFS family permease</fullName>
    </submittedName>
</protein>
<feature type="transmembrane region" description="Helical" evidence="7">
    <location>
        <begin position="309"/>
        <end position="331"/>
    </location>
</feature>
<name>A0ABS4NT24_9BACL</name>
<reference evidence="8 9" key="1">
    <citation type="submission" date="2021-03" db="EMBL/GenBank/DDBJ databases">
        <title>Genomic Encyclopedia of Type Strains, Phase IV (KMG-IV): sequencing the most valuable type-strain genomes for metagenomic binning, comparative biology and taxonomic classification.</title>
        <authorList>
            <person name="Goeker M."/>
        </authorList>
    </citation>
    <scope>NUCLEOTIDE SEQUENCE [LARGE SCALE GENOMIC DNA]</scope>
    <source>
        <strain evidence="8 9">DSM 101953</strain>
    </source>
</reference>
<feature type="transmembrane region" description="Helical" evidence="7">
    <location>
        <begin position="100"/>
        <end position="116"/>
    </location>
</feature>
<keyword evidence="9" id="KW-1185">Reference proteome</keyword>
<dbReference type="PANTHER" id="PTHR23517">
    <property type="entry name" value="RESISTANCE PROTEIN MDTM, PUTATIVE-RELATED-RELATED"/>
    <property type="match status" value="1"/>
</dbReference>
<comment type="caution">
    <text evidence="8">The sequence shown here is derived from an EMBL/GenBank/DDBJ whole genome shotgun (WGS) entry which is preliminary data.</text>
</comment>
<comment type="subcellular location">
    <subcellularLocation>
        <location evidence="1">Cell membrane</location>
        <topology evidence="1">Multi-pass membrane protein</topology>
    </subcellularLocation>
</comment>
<dbReference type="RefSeq" id="WP_209875018.1">
    <property type="nucleotide sequence ID" value="NZ_JAGGLV010000010.1"/>
</dbReference>
<dbReference type="Proteomes" id="UP000773462">
    <property type="component" value="Unassembled WGS sequence"/>
</dbReference>
<feature type="transmembrane region" description="Helical" evidence="7">
    <location>
        <begin position="44"/>
        <end position="63"/>
    </location>
</feature>
<feature type="transmembrane region" description="Helical" evidence="7">
    <location>
        <begin position="12"/>
        <end position="38"/>
    </location>
</feature>
<feature type="transmembrane region" description="Helical" evidence="7">
    <location>
        <begin position="253"/>
        <end position="272"/>
    </location>
</feature>
<evidence type="ECO:0000256" key="4">
    <source>
        <dbReference type="ARBA" id="ARBA00022692"/>
    </source>
</evidence>
<dbReference type="EMBL" id="JAGGLV010000010">
    <property type="protein sequence ID" value="MBP2113206.1"/>
    <property type="molecule type" value="Genomic_DNA"/>
</dbReference>
<dbReference type="Pfam" id="PF07690">
    <property type="entry name" value="MFS_1"/>
    <property type="match status" value="1"/>
</dbReference>
<evidence type="ECO:0000256" key="6">
    <source>
        <dbReference type="ARBA" id="ARBA00023136"/>
    </source>
</evidence>
<feature type="transmembrane region" description="Helical" evidence="7">
    <location>
        <begin position="136"/>
        <end position="161"/>
    </location>
</feature>
<sequence>MNLFRNLKVPRPVFAICLNTLVTHLGFYAMTAILTVYLSQVKGLPLSVTAVVTMIFTVSYRSARFLTGPLLDNMDPFKCMWFGCLLTGVSIALVDFWQSPVLITIQLIIAGIGYSVRGLSSKASLSFVGSKDGNALFYFANSNMYTNGAAIAGPLIGSFLLTSSLKSFTLTFVGGFYVLGAILLSIFPPGCSLMDRERKPVSFWKGYQTVLLDKSFRKVLLFNMIGCFFFTQLFNSFPYLIGTYYNAPERLGSLLMLNGILVVALQIPVGRWMNTALSGQREGYRLMLAFLLFGISFSMNAIIGSIWGYYVFVALFTLAEILFIPTIDAYVSNAAHPDLRITYFSVIGLSTALGEGIGVYTGLQFIHMWSIYGKLSYFWLSLALLSGLSLVLYVMLNRSPVHHKEEEKLWRY</sequence>
<evidence type="ECO:0000256" key="7">
    <source>
        <dbReference type="SAM" id="Phobius"/>
    </source>
</evidence>
<evidence type="ECO:0000256" key="1">
    <source>
        <dbReference type="ARBA" id="ARBA00004651"/>
    </source>
</evidence>
<evidence type="ECO:0000256" key="2">
    <source>
        <dbReference type="ARBA" id="ARBA00022448"/>
    </source>
</evidence>
<evidence type="ECO:0000313" key="8">
    <source>
        <dbReference type="EMBL" id="MBP2113206.1"/>
    </source>
</evidence>
<proteinExistence type="predicted"/>
<keyword evidence="6 7" id="KW-0472">Membrane</keyword>
<feature type="transmembrane region" description="Helical" evidence="7">
    <location>
        <begin position="75"/>
        <end position="94"/>
    </location>
</feature>